<dbReference type="InterPro" id="IPR044926">
    <property type="entry name" value="RGS_subdomain_2"/>
</dbReference>
<proteinExistence type="inferred from homology"/>
<dbReference type="Pfam" id="PF00069">
    <property type="entry name" value="Pkinase"/>
    <property type="match status" value="1"/>
</dbReference>
<dbReference type="SMART" id="SM00133">
    <property type="entry name" value="S_TK_X"/>
    <property type="match status" value="1"/>
</dbReference>
<feature type="domain" description="RGS" evidence="12">
    <location>
        <begin position="54"/>
        <end position="179"/>
    </location>
</feature>
<evidence type="ECO:0000256" key="4">
    <source>
        <dbReference type="ARBA" id="ARBA00022741"/>
    </source>
</evidence>
<dbReference type="GO" id="GO:0005524">
    <property type="term" value="F:ATP binding"/>
    <property type="evidence" value="ECO:0007669"/>
    <property type="project" value="UniProtKB-UniRule"/>
</dbReference>
<dbReference type="SMART" id="SM00233">
    <property type="entry name" value="PH"/>
    <property type="match status" value="1"/>
</dbReference>
<dbReference type="PRINTS" id="PR00717">
    <property type="entry name" value="GPCRKINASE"/>
</dbReference>
<organism evidence="14">
    <name type="scientific">Schistocephalus solidus</name>
    <name type="common">Tapeworm</name>
    <dbReference type="NCBI Taxonomy" id="70667"/>
    <lineage>
        <taxon>Eukaryota</taxon>
        <taxon>Metazoa</taxon>
        <taxon>Spiralia</taxon>
        <taxon>Lophotrochozoa</taxon>
        <taxon>Platyhelminthes</taxon>
        <taxon>Cestoda</taxon>
        <taxon>Eucestoda</taxon>
        <taxon>Diphyllobothriidea</taxon>
        <taxon>Diphyllobothriidae</taxon>
        <taxon>Schistocephalus</taxon>
    </lineage>
</organism>
<feature type="domain" description="PH" evidence="10">
    <location>
        <begin position="593"/>
        <end position="696"/>
    </location>
</feature>
<evidence type="ECO:0000259" key="11">
    <source>
        <dbReference type="PROSITE" id="PS50011"/>
    </source>
</evidence>
<dbReference type="SUPFAM" id="SSF48097">
    <property type="entry name" value="Regulator of G-protein signaling, RGS"/>
    <property type="match status" value="1"/>
</dbReference>
<protein>
    <submittedName>
        <fullName evidence="14">Beta-adrenergic receptor kinase 1</fullName>
    </submittedName>
</protein>
<dbReference type="Pfam" id="PF00615">
    <property type="entry name" value="RGS"/>
    <property type="match status" value="1"/>
</dbReference>
<dbReference type="PROSITE" id="PS50003">
    <property type="entry name" value="PH_DOMAIN"/>
    <property type="match status" value="1"/>
</dbReference>
<dbReference type="PANTHER" id="PTHR24355">
    <property type="entry name" value="G PROTEIN-COUPLED RECEPTOR KINASE/RIBOSOMAL PROTEIN S6 KINASE"/>
    <property type="match status" value="1"/>
</dbReference>
<dbReference type="Gene3D" id="2.30.29.30">
    <property type="entry name" value="Pleckstrin-homology domain (PH domain)/Phosphotyrosine-binding domain (PTB)"/>
    <property type="match status" value="1"/>
</dbReference>
<evidence type="ECO:0000259" key="10">
    <source>
        <dbReference type="PROSITE" id="PS50003"/>
    </source>
</evidence>
<evidence type="ECO:0000256" key="7">
    <source>
        <dbReference type="PIRSR" id="PIRSR600239-51"/>
    </source>
</evidence>
<keyword evidence="6 8" id="KW-0067">ATP-binding</keyword>
<reference evidence="14" key="1">
    <citation type="submission" date="2016-01" db="EMBL/GenBank/DDBJ databases">
        <title>Reference transcriptome for the parasite Schistocephalus solidus: insights into the molecular evolution of parasitism.</title>
        <authorList>
            <person name="Hebert F.O."/>
            <person name="Grambauer S."/>
            <person name="Barber I."/>
            <person name="Landry C.R."/>
            <person name="Aubin-Horth N."/>
        </authorList>
    </citation>
    <scope>NUCLEOTIDE SEQUENCE</scope>
</reference>
<dbReference type="InterPro" id="IPR016137">
    <property type="entry name" value="RGS"/>
</dbReference>
<dbReference type="InterPro" id="IPR011993">
    <property type="entry name" value="PH-like_dom_sf"/>
</dbReference>
<dbReference type="InterPro" id="IPR017441">
    <property type="entry name" value="Protein_kinase_ATP_BS"/>
</dbReference>
<dbReference type="Gene3D" id="1.10.510.10">
    <property type="entry name" value="Transferase(Phosphotransferase) domain 1"/>
    <property type="match status" value="1"/>
</dbReference>
<gene>
    <name evidence="14" type="primary">ARBK1</name>
    <name evidence="14" type="ORF">TR123075</name>
</gene>
<feature type="binding site" evidence="8">
    <location>
        <position position="224"/>
    </location>
    <ligand>
        <name>ATP</name>
        <dbReference type="ChEBI" id="CHEBI:30616"/>
    </ligand>
</feature>
<dbReference type="GO" id="GO:0001664">
    <property type="term" value="F:G protein-coupled receptor binding"/>
    <property type="evidence" value="ECO:0007669"/>
    <property type="project" value="TreeGrafter"/>
</dbReference>
<dbReference type="GO" id="GO:0004703">
    <property type="term" value="F:G protein-coupled receptor kinase activity"/>
    <property type="evidence" value="ECO:0007669"/>
    <property type="project" value="InterPro"/>
</dbReference>
<evidence type="ECO:0000256" key="6">
    <source>
        <dbReference type="ARBA" id="ARBA00022840"/>
    </source>
</evidence>
<keyword evidence="2" id="KW-0723">Serine/threonine-protein kinase</keyword>
<keyword evidence="5 14" id="KW-0418">Kinase</keyword>
<dbReference type="SMART" id="SM00220">
    <property type="entry name" value="S_TKc"/>
    <property type="match status" value="1"/>
</dbReference>
<dbReference type="PROSITE" id="PS00108">
    <property type="entry name" value="PROTEIN_KINASE_ST"/>
    <property type="match status" value="1"/>
</dbReference>
<dbReference type="EMBL" id="GEEE01016689">
    <property type="protein sequence ID" value="JAP46536.1"/>
    <property type="molecule type" value="Transcribed_RNA"/>
</dbReference>
<dbReference type="PROSITE" id="PS50132">
    <property type="entry name" value="RGS"/>
    <property type="match status" value="1"/>
</dbReference>
<name>A0A0X3PH11_SCHSO</name>
<dbReference type="FunFam" id="1.10.510.10:FF:000118">
    <property type="entry name" value="G protein-coupled receptor kinase"/>
    <property type="match status" value="1"/>
</dbReference>
<keyword evidence="3" id="KW-0808">Transferase</keyword>
<dbReference type="GO" id="GO:0007186">
    <property type="term" value="P:G protein-coupled receptor signaling pathway"/>
    <property type="evidence" value="ECO:0007669"/>
    <property type="project" value="TreeGrafter"/>
</dbReference>
<evidence type="ECO:0000256" key="1">
    <source>
        <dbReference type="ARBA" id="ARBA00009793"/>
    </source>
</evidence>
<dbReference type="PROSITE" id="PS50011">
    <property type="entry name" value="PROTEIN_KINASE_DOM"/>
    <property type="match status" value="1"/>
</dbReference>
<feature type="active site" description="Proton acceptor" evidence="7">
    <location>
        <position position="322"/>
    </location>
</feature>
<dbReference type="InterPro" id="IPR008271">
    <property type="entry name" value="Ser/Thr_kinase_AS"/>
</dbReference>
<evidence type="ECO:0000256" key="5">
    <source>
        <dbReference type="ARBA" id="ARBA00022777"/>
    </source>
</evidence>
<dbReference type="InterPro" id="IPR000719">
    <property type="entry name" value="Prot_kinase_dom"/>
</dbReference>
<sequence>MADLEAVLADVSYLMAMEMSKSTPASRASKKITLPDPNIRNVMMKFMEKRGELTFDNIFNQRLGFLLFKDFCLNYSEVPVPQIRFYEEIRKLESLETDEERIALGKEIYDQFIMKDLLSHSHGFSQEAVSRVLDLLTTAQRTRLLPNDAFSPYIKEICDSLRGSIFEAFVRSSRFTRFCQWKNLELNLNLTINDFSVHRIIGRGGFGEVYGCRKADTGKMYAMKCLDKKRIKIKGGESLALNERAMLTLVSTGEGCPFIVCMTYAFQTPEKLCFILDLMNGGDLHYHLTQHNVFSESEVRFYASEVILGLEHMHNRFIVYRDLKPANILLDEHGHVRISDLGLACDFSRKRPHASVGTHGYMAPEVLQRGRSYDSSADWFSLGCMLYKLLRGHSPFRHHKVRDKHEIDRMTMTMDIELPDDLSPEMHSLLSLLLAREVDRRLGCMGRGSLEVREHPFFHGIDWQMVYLRRYPPPLVPPRGEVNAADAFDIGSFDEEDTKYIKLTESDQEPYRDFPVVVSERWQLEIGETVFDVVNQDADRMDNKRRPKSRSTTAHSTSTSAGGSGGGGGDNAETAAGTIHSDPHSQVSLADSDCIMEGDVLKLVGPFFQTWQRKFLRLFPNRLELYSKSRDGLAVKKGIELISMFDIREIAPNFQRMYKMDNCLIISLKNDTKLILTLNDKILITQWKEEIEEAFQVSTELISALNRKAHKMYGAETSHRAYTINVSPTGSQKGLGPSCLPSEQKTLTKQCSVPSTNKQKSIPKFYSARIASSSDIGIVGQPDQCKPQLENPKPVVEDVVETLQPPILSSKSSSSKSAFAAEAVVGLDVISPGESVSSAAAGDARS</sequence>
<dbReference type="SUPFAM" id="SSF50729">
    <property type="entry name" value="PH domain-like"/>
    <property type="match status" value="1"/>
</dbReference>
<keyword evidence="14" id="KW-0675">Receptor</keyword>
<dbReference type="InterPro" id="IPR036305">
    <property type="entry name" value="RGS_sf"/>
</dbReference>
<evidence type="ECO:0000259" key="12">
    <source>
        <dbReference type="PROSITE" id="PS50132"/>
    </source>
</evidence>
<evidence type="ECO:0000256" key="3">
    <source>
        <dbReference type="ARBA" id="ARBA00022679"/>
    </source>
</evidence>
<accession>A0A0X3PH11</accession>
<dbReference type="SUPFAM" id="SSF56112">
    <property type="entry name" value="Protein kinase-like (PK-like)"/>
    <property type="match status" value="1"/>
</dbReference>
<feature type="region of interest" description="Disordered" evidence="9">
    <location>
        <begin position="537"/>
        <end position="584"/>
    </location>
</feature>
<evidence type="ECO:0000256" key="2">
    <source>
        <dbReference type="ARBA" id="ARBA00022527"/>
    </source>
</evidence>
<comment type="similarity">
    <text evidence="1">Belongs to the protein kinase superfamily. AGC Ser/Thr protein kinase family. GPRK subfamily.</text>
</comment>
<dbReference type="InterPro" id="IPR001849">
    <property type="entry name" value="PH_domain"/>
</dbReference>
<evidence type="ECO:0000313" key="14">
    <source>
        <dbReference type="EMBL" id="JAP46536.1"/>
    </source>
</evidence>
<dbReference type="SMART" id="SM00315">
    <property type="entry name" value="RGS"/>
    <property type="match status" value="1"/>
</dbReference>
<keyword evidence="4 8" id="KW-0547">Nucleotide-binding</keyword>
<dbReference type="PROSITE" id="PS51285">
    <property type="entry name" value="AGC_KINASE_CTER"/>
    <property type="match status" value="1"/>
</dbReference>
<dbReference type="FunFam" id="3.30.200.20:FF:000068">
    <property type="entry name" value="G protein-coupled receptor kinase"/>
    <property type="match status" value="1"/>
</dbReference>
<dbReference type="InterPro" id="IPR011009">
    <property type="entry name" value="Kinase-like_dom_sf"/>
</dbReference>
<dbReference type="GO" id="GO:0009966">
    <property type="term" value="P:regulation of signal transduction"/>
    <property type="evidence" value="ECO:0007669"/>
    <property type="project" value="TreeGrafter"/>
</dbReference>
<dbReference type="AlphaFoldDB" id="A0A0X3PH11"/>
<dbReference type="Gene3D" id="1.10.167.10">
    <property type="entry name" value="Regulator of G-protein Signalling 4, domain 2"/>
    <property type="match status" value="1"/>
</dbReference>
<dbReference type="Gene3D" id="3.30.200.20">
    <property type="entry name" value="Phosphorylase Kinase, domain 1"/>
    <property type="match status" value="1"/>
</dbReference>
<feature type="domain" description="Protein kinase" evidence="11">
    <location>
        <begin position="195"/>
        <end position="458"/>
    </location>
</feature>
<feature type="domain" description="AGC-kinase C-terminal" evidence="13">
    <location>
        <begin position="459"/>
        <end position="526"/>
    </location>
</feature>
<dbReference type="InterPro" id="IPR000961">
    <property type="entry name" value="AGC-kinase_C"/>
</dbReference>
<dbReference type="PROSITE" id="PS00107">
    <property type="entry name" value="PROTEIN_KINASE_ATP"/>
    <property type="match status" value="1"/>
</dbReference>
<dbReference type="InterPro" id="IPR000239">
    <property type="entry name" value="GPCR_kinase"/>
</dbReference>
<evidence type="ECO:0000256" key="8">
    <source>
        <dbReference type="PROSITE-ProRule" id="PRU10141"/>
    </source>
</evidence>
<evidence type="ECO:0000259" key="13">
    <source>
        <dbReference type="PROSITE" id="PS51285"/>
    </source>
</evidence>
<dbReference type="PANTHER" id="PTHR24355:SF18">
    <property type="entry name" value="G PROTEIN-COUPLED RECEPTOR KINASE"/>
    <property type="match status" value="1"/>
</dbReference>
<evidence type="ECO:0000256" key="9">
    <source>
        <dbReference type="SAM" id="MobiDB-lite"/>
    </source>
</evidence>
<feature type="compositionally biased region" description="Low complexity" evidence="9">
    <location>
        <begin position="550"/>
        <end position="561"/>
    </location>
</feature>